<keyword evidence="6" id="KW-0732">Signal</keyword>
<evidence type="ECO:0000256" key="2">
    <source>
        <dbReference type="ARBA" id="ARBA00011974"/>
    </source>
</evidence>
<feature type="signal peptide" evidence="6">
    <location>
        <begin position="1"/>
        <end position="22"/>
    </location>
</feature>
<dbReference type="NCBIfam" id="TIGR01704">
    <property type="entry name" value="MTA_SAH-Nsdase"/>
    <property type="match status" value="1"/>
</dbReference>
<reference evidence="9" key="1">
    <citation type="journal article" date="2019" name="Int. J. Syst. Evol. Microbiol.">
        <title>The Global Catalogue of Microorganisms (GCM) 10K type strain sequencing project: providing services to taxonomists for standard genome sequencing and annotation.</title>
        <authorList>
            <consortium name="The Broad Institute Genomics Platform"/>
            <consortium name="The Broad Institute Genome Sequencing Center for Infectious Disease"/>
            <person name="Wu L."/>
            <person name="Ma J."/>
        </authorList>
    </citation>
    <scope>NUCLEOTIDE SEQUENCE [LARGE SCALE GENOMIC DNA]</scope>
    <source>
        <strain evidence="9">CGMCC 4.7426</strain>
    </source>
</reference>
<keyword evidence="3" id="KW-0028">Amino-acid biosynthesis</keyword>
<keyword evidence="4 8" id="KW-0378">Hydrolase</keyword>
<comment type="caution">
    <text evidence="8">The sequence shown here is derived from an EMBL/GenBank/DDBJ whole genome shotgun (WGS) entry which is preliminary data.</text>
</comment>
<dbReference type="EMBL" id="JBHSFU010000004">
    <property type="protein sequence ID" value="MFC4558323.1"/>
    <property type="molecule type" value="Genomic_DNA"/>
</dbReference>
<dbReference type="NCBIfam" id="NF004079">
    <property type="entry name" value="PRK05584.1"/>
    <property type="match status" value="1"/>
</dbReference>
<proteinExistence type="predicted"/>
<dbReference type="InterPro" id="IPR010049">
    <property type="entry name" value="MTA_SAH_Nsdase"/>
</dbReference>
<feature type="domain" description="Nucleoside phosphorylase" evidence="7">
    <location>
        <begin position="44"/>
        <end position="269"/>
    </location>
</feature>
<evidence type="ECO:0000256" key="6">
    <source>
        <dbReference type="SAM" id="SignalP"/>
    </source>
</evidence>
<dbReference type="GO" id="GO:0008782">
    <property type="term" value="F:adenosylhomocysteine nucleosidase activity"/>
    <property type="evidence" value="ECO:0007669"/>
    <property type="project" value="UniProtKB-EC"/>
</dbReference>
<evidence type="ECO:0000256" key="4">
    <source>
        <dbReference type="ARBA" id="ARBA00022801"/>
    </source>
</evidence>
<protein>
    <recommendedName>
        <fullName evidence="2">adenosylhomocysteine nucleosidase</fullName>
        <ecNumber evidence="2">3.2.2.9</ecNumber>
    </recommendedName>
</protein>
<evidence type="ECO:0000256" key="5">
    <source>
        <dbReference type="ARBA" id="ARBA00023167"/>
    </source>
</evidence>
<dbReference type="Proteomes" id="UP001595989">
    <property type="component" value="Unassembled WGS sequence"/>
</dbReference>
<dbReference type="RefSeq" id="WP_390294927.1">
    <property type="nucleotide sequence ID" value="NZ_JBHSFU010000004.1"/>
</dbReference>
<sequence length="273" mass="29805">MNITKHIKVLLLFGLITGILMACSPQAETNEKEVAAKEKDETVIGIIGPMKEEIEILHSHMEVKNSEDIAGMTFYKGKLEGQNIVLVQSGIGKVNAAMAAQLLVSHFDADKLINSGISGAIHPDVKLGDIVISTDTVQHDMDETAKGFEPGIIPRLEIGYFKADKELISLAEKAAETLPENVTVFKGRIATGDQFIADEKKKEWIYNTFNGYVVEMEGAAVGQVAHLNDVPYIVIRSASDDAGEEAVVKWEDFKQTAVENSSSIIEGMLKNME</sequence>
<dbReference type="EC" id="3.2.2.9" evidence="2"/>
<keyword evidence="5" id="KW-0486">Methionine biosynthesis</keyword>
<comment type="pathway">
    <text evidence="1">Amino-acid biosynthesis; L-methionine biosynthesis via salvage pathway; S-methyl-5-thio-alpha-D-ribose 1-phosphate from S-methyl-5'-thioadenosine (hydrolase route): step 1/2.</text>
</comment>
<dbReference type="InterPro" id="IPR000845">
    <property type="entry name" value="Nucleoside_phosphorylase_d"/>
</dbReference>
<evidence type="ECO:0000256" key="3">
    <source>
        <dbReference type="ARBA" id="ARBA00022605"/>
    </source>
</evidence>
<evidence type="ECO:0000313" key="9">
    <source>
        <dbReference type="Proteomes" id="UP001595989"/>
    </source>
</evidence>
<evidence type="ECO:0000313" key="8">
    <source>
        <dbReference type="EMBL" id="MFC4558323.1"/>
    </source>
</evidence>
<evidence type="ECO:0000259" key="7">
    <source>
        <dbReference type="Pfam" id="PF01048"/>
    </source>
</evidence>
<dbReference type="Pfam" id="PF01048">
    <property type="entry name" value="PNP_UDP_1"/>
    <property type="match status" value="1"/>
</dbReference>
<dbReference type="Gene3D" id="3.40.50.1580">
    <property type="entry name" value="Nucleoside phosphorylase domain"/>
    <property type="match status" value="1"/>
</dbReference>
<accession>A0ABV9DJR6</accession>
<organism evidence="8 9">
    <name type="scientific">Virgibacillus kekensis</name>
    <dbReference type="NCBI Taxonomy" id="202261"/>
    <lineage>
        <taxon>Bacteria</taxon>
        <taxon>Bacillati</taxon>
        <taxon>Bacillota</taxon>
        <taxon>Bacilli</taxon>
        <taxon>Bacillales</taxon>
        <taxon>Bacillaceae</taxon>
        <taxon>Virgibacillus</taxon>
    </lineage>
</organism>
<evidence type="ECO:0000256" key="1">
    <source>
        <dbReference type="ARBA" id="ARBA00004945"/>
    </source>
</evidence>
<gene>
    <name evidence="8" type="ORF">ACFO3D_08865</name>
</gene>
<name>A0ABV9DJR6_9BACI</name>
<keyword evidence="9" id="KW-1185">Reference proteome</keyword>
<keyword evidence="8" id="KW-0326">Glycosidase</keyword>
<dbReference type="CDD" id="cd09008">
    <property type="entry name" value="MTAN"/>
    <property type="match status" value="1"/>
</dbReference>
<dbReference type="InterPro" id="IPR035994">
    <property type="entry name" value="Nucleoside_phosphorylase_sf"/>
</dbReference>
<dbReference type="SUPFAM" id="SSF53167">
    <property type="entry name" value="Purine and uridine phosphorylases"/>
    <property type="match status" value="1"/>
</dbReference>
<dbReference type="PROSITE" id="PS51257">
    <property type="entry name" value="PROKAR_LIPOPROTEIN"/>
    <property type="match status" value="1"/>
</dbReference>
<dbReference type="PANTHER" id="PTHR46832">
    <property type="entry name" value="5'-METHYLTHIOADENOSINE/S-ADENOSYLHOMOCYSTEINE NUCLEOSIDASE"/>
    <property type="match status" value="1"/>
</dbReference>
<dbReference type="PANTHER" id="PTHR46832:SF1">
    <property type="entry name" value="5'-METHYLTHIOADENOSINE_S-ADENOSYLHOMOCYSTEINE NUCLEOSIDASE"/>
    <property type="match status" value="1"/>
</dbReference>
<feature type="chain" id="PRO_5045417043" description="adenosylhomocysteine nucleosidase" evidence="6">
    <location>
        <begin position="23"/>
        <end position="273"/>
    </location>
</feature>